<dbReference type="RefSeq" id="WP_285968605.1">
    <property type="nucleotide sequence ID" value="NZ_CP127294.1"/>
</dbReference>
<dbReference type="InterPro" id="IPR034660">
    <property type="entry name" value="DinB/YfiT-like"/>
</dbReference>
<gene>
    <name evidence="1" type="ORF">QRX50_41800</name>
</gene>
<evidence type="ECO:0000313" key="2">
    <source>
        <dbReference type="Proteomes" id="UP001236014"/>
    </source>
</evidence>
<evidence type="ECO:0008006" key="3">
    <source>
        <dbReference type="Google" id="ProtNLM"/>
    </source>
</evidence>
<evidence type="ECO:0000313" key="1">
    <source>
        <dbReference type="EMBL" id="WIX77868.1"/>
    </source>
</evidence>
<accession>A0A9Y2IFZ9</accession>
<dbReference type="KEGG" id="acab:QRX50_41800"/>
<reference evidence="1 2" key="1">
    <citation type="submission" date="2023-06" db="EMBL/GenBank/DDBJ databases">
        <authorList>
            <person name="Oyuntsetseg B."/>
            <person name="Kim S.B."/>
        </authorList>
    </citation>
    <scope>NUCLEOTIDE SEQUENCE [LARGE SCALE GENOMIC DNA]</scope>
    <source>
        <strain evidence="1 2">2-15</strain>
    </source>
</reference>
<name>A0A9Y2IFZ9_9PSEU</name>
<dbReference type="EMBL" id="CP127294">
    <property type="protein sequence ID" value="WIX77868.1"/>
    <property type="molecule type" value="Genomic_DNA"/>
</dbReference>
<protein>
    <recommendedName>
        <fullName evidence="3">Mycothiol-dependent maleylpyruvate isomerase metal-binding domain-containing protein</fullName>
    </recommendedName>
</protein>
<keyword evidence="2" id="KW-1185">Reference proteome</keyword>
<dbReference type="SUPFAM" id="SSF109854">
    <property type="entry name" value="DinB/YfiT-like putative metalloenzymes"/>
    <property type="match status" value="1"/>
</dbReference>
<organism evidence="1 2">
    <name type="scientific">Amycolatopsis carbonis</name>
    <dbReference type="NCBI Taxonomy" id="715471"/>
    <lineage>
        <taxon>Bacteria</taxon>
        <taxon>Bacillati</taxon>
        <taxon>Actinomycetota</taxon>
        <taxon>Actinomycetes</taxon>
        <taxon>Pseudonocardiales</taxon>
        <taxon>Pseudonocardiaceae</taxon>
        <taxon>Amycolatopsis</taxon>
    </lineage>
</organism>
<proteinExistence type="predicted"/>
<dbReference type="Proteomes" id="UP001236014">
    <property type="component" value="Chromosome"/>
</dbReference>
<dbReference type="AlphaFoldDB" id="A0A9Y2IFZ9"/>
<sequence length="205" mass="22215">MTVTAADLGRALESVDRALRPTVTQDWTRKAGELDWDCRQTAEHVGDVLMSYAAQVVSRPQDHYVRFLAKADEGATPQELLELALTGARLLKAAVSTSAEDVRAYHPTGKADPEGFAAMGCAELLLHGEDLATGLNTRLDPPREVCANVVARLFPGEAPASDPWDGLRWRAGRIALPGRSRQTEWKWQGAPLGDEASRSVNGVCL</sequence>